<evidence type="ECO:0000313" key="1">
    <source>
        <dbReference type="EMBL" id="SAI85608.1"/>
    </source>
</evidence>
<dbReference type="OMA" id="IKNICDY"/>
<organism evidence="1 2">
    <name type="scientific">Saccharolobus solfataricus</name>
    <name type="common">Sulfolobus solfataricus</name>
    <dbReference type="NCBI Taxonomy" id="2287"/>
    <lineage>
        <taxon>Archaea</taxon>
        <taxon>Thermoproteota</taxon>
        <taxon>Thermoprotei</taxon>
        <taxon>Sulfolobales</taxon>
        <taxon>Sulfolobaceae</taxon>
        <taxon>Saccharolobus</taxon>
    </lineage>
</organism>
<name>A0A0E3GVL2_SACSO</name>
<proteinExistence type="predicted"/>
<gene>
    <name evidence="1" type="ORF">SSOP1_2054</name>
</gene>
<dbReference type="GO" id="GO:0003677">
    <property type="term" value="F:DNA binding"/>
    <property type="evidence" value="ECO:0007669"/>
    <property type="project" value="InterPro"/>
</dbReference>
<dbReference type="Proteomes" id="UP000076770">
    <property type="component" value="Chromosome i"/>
</dbReference>
<dbReference type="SUPFAM" id="SSF53041">
    <property type="entry name" value="Resolvase-like"/>
    <property type="match status" value="1"/>
</dbReference>
<dbReference type="PATRIC" id="fig|2287.6.peg.2943"/>
<evidence type="ECO:0000313" key="2">
    <source>
        <dbReference type="Proteomes" id="UP000076770"/>
    </source>
</evidence>
<reference evidence="2" key="1">
    <citation type="submission" date="2016-04" db="EMBL/GenBank/DDBJ databases">
        <authorList>
            <person name="Shah S.A."/>
            <person name="Garrett R.A."/>
        </authorList>
    </citation>
    <scope>NUCLEOTIDE SEQUENCE [LARGE SCALE GENOMIC DNA]</scope>
    <source>
        <strain evidence="2">ATCC 35091 / DSM 1616 / JCM 8930 / NBRC 15331 / P1</strain>
    </source>
</reference>
<sequence length="98" mass="11136">MFYIRSVDIILITYKDRLTRFGFEYLEEFFSTMGVRIEVVLGEEPKDATQELVEDLISIITSFAGKIYGIRSHKKTVLVQGVKKLIGELSGEDSEVKG</sequence>
<dbReference type="AlphaFoldDB" id="A0A0E3GVL2"/>
<dbReference type="InterPro" id="IPR036162">
    <property type="entry name" value="Resolvase-like_N_sf"/>
</dbReference>
<dbReference type="EMBL" id="LT549890">
    <property type="protein sequence ID" value="SAI85608.1"/>
    <property type="molecule type" value="Genomic_DNA"/>
</dbReference>
<protein>
    <submittedName>
        <fullName evidence="1">Uncharacterized protein</fullName>
    </submittedName>
</protein>
<dbReference type="Gene3D" id="1.10.287.2170">
    <property type="match status" value="1"/>
</dbReference>
<dbReference type="GO" id="GO:0000150">
    <property type="term" value="F:DNA strand exchange activity"/>
    <property type="evidence" value="ECO:0007669"/>
    <property type="project" value="InterPro"/>
</dbReference>
<accession>A0A0E3GVL2</accession>